<evidence type="ECO:0000256" key="2">
    <source>
        <dbReference type="ARBA" id="ARBA00022448"/>
    </source>
</evidence>
<evidence type="ECO:0000256" key="12">
    <source>
        <dbReference type="SAM" id="MobiDB-lite"/>
    </source>
</evidence>
<dbReference type="InParanoid" id="C5DMR7"/>
<organism evidence="14 15">
    <name type="scientific">Lachancea thermotolerans (strain ATCC 56472 / CBS 6340 / NRRL Y-8284)</name>
    <name type="common">Yeast</name>
    <name type="synonym">Kluyveromyces thermotolerans</name>
    <dbReference type="NCBI Taxonomy" id="559295"/>
    <lineage>
        <taxon>Eukaryota</taxon>
        <taxon>Fungi</taxon>
        <taxon>Dikarya</taxon>
        <taxon>Ascomycota</taxon>
        <taxon>Saccharomycotina</taxon>
        <taxon>Saccharomycetes</taxon>
        <taxon>Saccharomycetales</taxon>
        <taxon>Saccharomycetaceae</taxon>
        <taxon>Lachancea</taxon>
    </lineage>
</organism>
<evidence type="ECO:0000256" key="1">
    <source>
        <dbReference type="ARBA" id="ARBA00005443"/>
    </source>
</evidence>
<keyword evidence="11" id="KW-0175">Coiled coil</keyword>
<dbReference type="FunCoup" id="C5DMR7">
    <property type="interactions" value="91"/>
</dbReference>
<evidence type="ECO:0000313" key="14">
    <source>
        <dbReference type="EMBL" id="CAR25078.1"/>
    </source>
</evidence>
<gene>
    <name evidence="14" type="ordered locus">KLTH0G11088g</name>
</gene>
<dbReference type="OMA" id="YNQWQPP"/>
<evidence type="ECO:0000313" key="15">
    <source>
        <dbReference type="Proteomes" id="UP000002036"/>
    </source>
</evidence>
<dbReference type="GO" id="GO:1990429">
    <property type="term" value="C:peroxisomal importomer complex"/>
    <property type="evidence" value="ECO:0007669"/>
    <property type="project" value="TreeGrafter"/>
</dbReference>
<feature type="region of interest" description="Disordered" evidence="12">
    <location>
        <begin position="50"/>
        <end position="71"/>
    </location>
</feature>
<evidence type="ECO:0000256" key="4">
    <source>
        <dbReference type="ARBA" id="ARBA00023010"/>
    </source>
</evidence>
<feature type="compositionally biased region" description="Basic and acidic residues" evidence="12">
    <location>
        <begin position="284"/>
        <end position="296"/>
    </location>
</feature>
<dbReference type="PANTHER" id="PTHR23058">
    <property type="entry name" value="PEROXISOMAL MEMBRANE PROTEIN PEX14"/>
    <property type="match status" value="1"/>
</dbReference>
<keyword evidence="6 10" id="KW-0576">Peroxisome</keyword>
<evidence type="ECO:0000256" key="5">
    <source>
        <dbReference type="ARBA" id="ARBA00023136"/>
    </source>
</evidence>
<evidence type="ECO:0000256" key="6">
    <source>
        <dbReference type="ARBA" id="ARBA00023140"/>
    </source>
</evidence>
<dbReference type="GO" id="GO:0005102">
    <property type="term" value="F:signaling receptor binding"/>
    <property type="evidence" value="ECO:0007669"/>
    <property type="project" value="TreeGrafter"/>
</dbReference>
<comment type="function">
    <text evidence="10">Component of the PEX13-PEX14 docking complex, a translocon channel that specifically mediates the import of peroxisomal cargo proteins bound to PEX5 receptor. The PEX13-PEX14 docking complex forms a large import pore which can be opened to a diameter of about 9 nm. Mechanistically, PEX5 receptor along with cargo proteins associates with the PEX14 subunit of the PEX13-PEX14 docking complex in the cytosol, leading to the insertion of the receptor into the organelle membrane with the concomitant translocation of the cargo into the peroxisome matrix.</text>
</comment>
<evidence type="ECO:0000256" key="3">
    <source>
        <dbReference type="ARBA" id="ARBA00022927"/>
    </source>
</evidence>
<evidence type="ECO:0000256" key="11">
    <source>
        <dbReference type="SAM" id="Coils"/>
    </source>
</evidence>
<dbReference type="eggNOG" id="KOG2629">
    <property type="taxonomic scope" value="Eukaryota"/>
</dbReference>
<comment type="subcellular location">
    <subcellularLocation>
        <location evidence="9 10">Peroxisome membrane</location>
    </subcellularLocation>
</comment>
<reference evidence="14 15" key="1">
    <citation type="journal article" date="2009" name="Genome Res.">
        <title>Comparative genomics of protoploid Saccharomycetaceae.</title>
        <authorList>
            <consortium name="The Genolevures Consortium"/>
            <person name="Souciet J.-L."/>
            <person name="Dujon B."/>
            <person name="Gaillardin C."/>
            <person name="Johnston M."/>
            <person name="Baret P.V."/>
            <person name="Cliften P."/>
            <person name="Sherman D.J."/>
            <person name="Weissenbach J."/>
            <person name="Westhof E."/>
            <person name="Wincker P."/>
            <person name="Jubin C."/>
            <person name="Poulain J."/>
            <person name="Barbe V."/>
            <person name="Segurens B."/>
            <person name="Artiguenave F."/>
            <person name="Anthouard V."/>
            <person name="Vacherie B."/>
            <person name="Val M.-E."/>
            <person name="Fulton R.S."/>
            <person name="Minx P."/>
            <person name="Wilson R."/>
            <person name="Durrens P."/>
            <person name="Jean G."/>
            <person name="Marck C."/>
            <person name="Martin T."/>
            <person name="Nikolski M."/>
            <person name="Rolland T."/>
            <person name="Seret M.-L."/>
            <person name="Casaregola S."/>
            <person name="Despons L."/>
            <person name="Fairhead C."/>
            <person name="Fischer G."/>
            <person name="Lafontaine I."/>
            <person name="Leh V."/>
            <person name="Lemaire M."/>
            <person name="de Montigny J."/>
            <person name="Neuveglise C."/>
            <person name="Thierry A."/>
            <person name="Blanc-Lenfle I."/>
            <person name="Bleykasten C."/>
            <person name="Diffels J."/>
            <person name="Fritsch E."/>
            <person name="Frangeul L."/>
            <person name="Goeffon A."/>
            <person name="Jauniaux N."/>
            <person name="Kachouri-Lafond R."/>
            <person name="Payen C."/>
            <person name="Potier S."/>
            <person name="Pribylova L."/>
            <person name="Ozanne C."/>
            <person name="Richard G.-F."/>
            <person name="Sacerdot C."/>
            <person name="Straub M.-L."/>
            <person name="Talla E."/>
        </authorList>
    </citation>
    <scope>NUCLEOTIDE SEQUENCE [LARGE SCALE GENOMIC DNA]</scope>
    <source>
        <strain evidence="15">ATCC 56472 / CBS 6340 / NRRL Y-8284</strain>
    </source>
</reference>
<dbReference type="OrthoDB" id="5549158at2759"/>
<dbReference type="Proteomes" id="UP000002036">
    <property type="component" value="Chromosome G"/>
</dbReference>
<evidence type="ECO:0000259" key="13">
    <source>
        <dbReference type="Pfam" id="PF04695"/>
    </source>
</evidence>
<accession>C5DMR7</accession>
<keyword evidence="2 10" id="KW-0813">Transport</keyword>
<comment type="similarity">
    <text evidence="1 10">Belongs to the peroxin-14 family.</text>
</comment>
<evidence type="ECO:0000256" key="10">
    <source>
        <dbReference type="RuleBase" id="RU367032"/>
    </source>
</evidence>
<keyword evidence="5 10" id="KW-0472">Membrane</keyword>
<dbReference type="STRING" id="559295.C5DMR7"/>
<dbReference type="GeneID" id="8293794"/>
<dbReference type="InterPro" id="IPR006785">
    <property type="entry name" value="Pex14_N"/>
</dbReference>
<evidence type="ECO:0000256" key="7">
    <source>
        <dbReference type="ARBA" id="ARBA00029502"/>
    </source>
</evidence>
<dbReference type="KEGG" id="lth:KLTH0G11088g"/>
<feature type="domain" description="Peroxisome membrane anchor protein Pex14p N-terminal" evidence="13">
    <location>
        <begin position="9"/>
        <end position="53"/>
    </location>
</feature>
<feature type="compositionally biased region" description="Polar residues" evidence="12">
    <location>
        <begin position="323"/>
        <end position="332"/>
    </location>
</feature>
<protein>
    <recommendedName>
        <fullName evidence="7 10">Peroxisomal membrane protein PEX14</fullName>
    </recommendedName>
    <alternativeName>
        <fullName evidence="8 10">Peroxin-14</fullName>
    </alternativeName>
</protein>
<dbReference type="RefSeq" id="XP_002555515.1">
    <property type="nucleotide sequence ID" value="XM_002555469.1"/>
</dbReference>
<dbReference type="Pfam" id="PF04695">
    <property type="entry name" value="Pex14_N"/>
    <property type="match status" value="1"/>
</dbReference>
<keyword evidence="3 10" id="KW-0653">Protein transport</keyword>
<keyword evidence="15" id="KW-1185">Reference proteome</keyword>
<dbReference type="InterPro" id="IPR036388">
    <property type="entry name" value="WH-like_DNA-bd_sf"/>
</dbReference>
<proteinExistence type="inferred from homology"/>
<dbReference type="InterPro" id="IPR025655">
    <property type="entry name" value="PEX14"/>
</dbReference>
<dbReference type="AlphaFoldDB" id="C5DMR7"/>
<feature type="coiled-coil region" evidence="11">
    <location>
        <begin position="126"/>
        <end position="213"/>
    </location>
</feature>
<keyword evidence="4" id="KW-0811">Translocation</keyword>
<sequence length="332" mass="37104">MAQPTAEDRKGLYESAIAFLNDPNVSDAPLTKKIEFLQSKGLTREEIDQAIKEAKSGPSPNSAEPKDAAVDQGRHADYVYEAIPPPLPKRDWKDYFVMATASAGLCYGVYQLAKLYVIPNILPDSKSKLEQDKEQIMQQFDKMEQLLSTVEQDHSSQMKKEEQKFKELDEVVVELQTALEGNARTREKLEDDVRILRLEIEGLQKNLNSFILENTDSPAIRKLNDEILSLKNLMKNSTLLKSATPSENDKSPVPGAEAIPSASEILAKMNIPKKNDSEAPAWKKSRDAMAAHKDTALPEWQKTAAEKAHTPIPEWQKAMFNAESPSPEESVS</sequence>
<evidence type="ECO:0000256" key="9">
    <source>
        <dbReference type="ARBA" id="ARBA00046271"/>
    </source>
</evidence>
<dbReference type="GO" id="GO:0016560">
    <property type="term" value="P:protein import into peroxisome matrix, docking"/>
    <property type="evidence" value="ECO:0007669"/>
    <property type="project" value="UniProtKB-UniRule"/>
</dbReference>
<dbReference type="HOGENOM" id="CLU_045718_0_1_1"/>
<dbReference type="PANTHER" id="PTHR23058:SF0">
    <property type="entry name" value="PEROXISOMAL MEMBRANE PROTEIN PEX14"/>
    <property type="match status" value="1"/>
</dbReference>
<dbReference type="EMBL" id="CU928171">
    <property type="protein sequence ID" value="CAR25078.1"/>
    <property type="molecule type" value="Genomic_DNA"/>
</dbReference>
<feature type="region of interest" description="Disordered" evidence="12">
    <location>
        <begin position="242"/>
        <end position="332"/>
    </location>
</feature>
<dbReference type="GO" id="GO:0005778">
    <property type="term" value="C:peroxisomal membrane"/>
    <property type="evidence" value="ECO:0007669"/>
    <property type="project" value="UniProtKB-SubCell"/>
</dbReference>
<evidence type="ECO:0000256" key="8">
    <source>
        <dbReference type="ARBA" id="ARBA00029691"/>
    </source>
</evidence>
<name>C5DMR7_LACTC</name>
<dbReference type="Gene3D" id="1.10.10.10">
    <property type="entry name" value="Winged helix-like DNA-binding domain superfamily/Winged helix DNA-binding domain"/>
    <property type="match status" value="1"/>
</dbReference>